<gene>
    <name evidence="1" type="ORF">MRATA1EN1_LOCUS8551</name>
</gene>
<reference evidence="1" key="1">
    <citation type="submission" date="2023-04" db="EMBL/GenBank/DDBJ databases">
        <authorList>
            <consortium name="ELIXIR-Norway"/>
        </authorList>
    </citation>
    <scope>NUCLEOTIDE SEQUENCE [LARGE SCALE GENOMIC DNA]</scope>
</reference>
<dbReference type="Proteomes" id="UP001176941">
    <property type="component" value="Chromosome 19"/>
</dbReference>
<dbReference type="EMBL" id="OX459955">
    <property type="protein sequence ID" value="CAI9159589.1"/>
    <property type="molecule type" value="Genomic_DNA"/>
</dbReference>
<evidence type="ECO:0000313" key="2">
    <source>
        <dbReference type="Proteomes" id="UP001176941"/>
    </source>
</evidence>
<organism evidence="1 2">
    <name type="scientific">Rangifer tarandus platyrhynchus</name>
    <name type="common">Svalbard reindeer</name>
    <dbReference type="NCBI Taxonomy" id="3082113"/>
    <lineage>
        <taxon>Eukaryota</taxon>
        <taxon>Metazoa</taxon>
        <taxon>Chordata</taxon>
        <taxon>Craniata</taxon>
        <taxon>Vertebrata</taxon>
        <taxon>Euteleostomi</taxon>
        <taxon>Mammalia</taxon>
        <taxon>Eutheria</taxon>
        <taxon>Laurasiatheria</taxon>
        <taxon>Artiodactyla</taxon>
        <taxon>Ruminantia</taxon>
        <taxon>Pecora</taxon>
        <taxon>Cervidae</taxon>
        <taxon>Odocoileinae</taxon>
        <taxon>Rangifer</taxon>
    </lineage>
</organism>
<evidence type="ECO:0000313" key="1">
    <source>
        <dbReference type="EMBL" id="CAI9159589.1"/>
    </source>
</evidence>
<accession>A0ABN8YDH2</accession>
<protein>
    <submittedName>
        <fullName evidence="1">Uncharacterized protein</fullName>
    </submittedName>
</protein>
<sequence length="117" mass="13022">MRTWCVSLTMHGTSKLIIHSSIDPVFVLGSGWSLRHLHISIPCVLLITHSGVTAEPQTLAIPVHAGLHEEAGTHSYSKSKRCPNSECTLRSSANERSFVIFFLKSPTWIPKHLQHQT</sequence>
<name>A0ABN8YDH2_RANTA</name>
<proteinExistence type="predicted"/>
<keyword evidence="2" id="KW-1185">Reference proteome</keyword>